<dbReference type="PANTHER" id="PTHR43481">
    <property type="entry name" value="FRUCTOSE-1-PHOSPHATE PHOSPHATASE"/>
    <property type="match status" value="1"/>
</dbReference>
<dbReference type="Pfam" id="PF13419">
    <property type="entry name" value="HAD_2"/>
    <property type="match status" value="1"/>
</dbReference>
<dbReference type="SFLD" id="SFLDS00003">
    <property type="entry name" value="Haloacid_Dehalogenase"/>
    <property type="match status" value="1"/>
</dbReference>
<name>A0A9W8GNC0_9FUNG</name>
<dbReference type="Gene3D" id="1.10.150.240">
    <property type="entry name" value="Putative phosphatase, domain 2"/>
    <property type="match status" value="1"/>
</dbReference>
<dbReference type="SUPFAM" id="SSF56784">
    <property type="entry name" value="HAD-like"/>
    <property type="match status" value="1"/>
</dbReference>
<evidence type="ECO:0000313" key="1">
    <source>
        <dbReference type="EMBL" id="KAJ2690628.1"/>
    </source>
</evidence>
<dbReference type="NCBIfam" id="TIGR01509">
    <property type="entry name" value="HAD-SF-IA-v3"/>
    <property type="match status" value="1"/>
</dbReference>
<comment type="caution">
    <text evidence="1">The sequence shown here is derived from an EMBL/GenBank/DDBJ whole genome shotgun (WGS) entry which is preliminary data.</text>
</comment>
<dbReference type="InterPro" id="IPR006439">
    <property type="entry name" value="HAD-SF_hydro_IA"/>
</dbReference>
<keyword evidence="2" id="KW-1185">Reference proteome</keyword>
<reference evidence="1" key="1">
    <citation type="submission" date="2022-07" db="EMBL/GenBank/DDBJ databases">
        <title>Phylogenomic reconstructions and comparative analyses of Kickxellomycotina fungi.</title>
        <authorList>
            <person name="Reynolds N.K."/>
            <person name="Stajich J.E."/>
            <person name="Barry K."/>
            <person name="Grigoriev I.V."/>
            <person name="Crous P."/>
            <person name="Smith M.E."/>
        </authorList>
    </citation>
    <scope>NUCLEOTIDE SEQUENCE</scope>
    <source>
        <strain evidence="1">CBS 109367</strain>
    </source>
</reference>
<dbReference type="InterPro" id="IPR023198">
    <property type="entry name" value="PGP-like_dom2"/>
</dbReference>
<dbReference type="Proteomes" id="UP001151516">
    <property type="component" value="Unassembled WGS sequence"/>
</dbReference>
<sequence length="223" mass="23791">MSVVIKAKGILFDMDGTLVDTTACVEQAWRGVALKYGVDPTELIKNIHGRSGLDTLKTYFPPECHSLEFLRSYESQVVELTEGVDAVPGALGLLKSLDAGKWAVVTAASTMWAQKRLTQAGLPLPQHLVSADNVKVTKPHPEGFLAGAKHLGLDAEHTVVFEDAVSGVLAGRAANATVIALTTSTPREDLIKAGAHYVLDNYCGISTVDHGDHITLEFSLSSN</sequence>
<dbReference type="SFLD" id="SFLDG01129">
    <property type="entry name" value="C1.5:_HAD__Beta-PGM__Phosphata"/>
    <property type="match status" value="1"/>
</dbReference>
<dbReference type="EMBL" id="JANBTX010000009">
    <property type="protein sequence ID" value="KAJ2690628.1"/>
    <property type="molecule type" value="Genomic_DNA"/>
</dbReference>
<dbReference type="PRINTS" id="PR00413">
    <property type="entry name" value="HADHALOGNASE"/>
</dbReference>
<organism evidence="1 2">
    <name type="scientific">Coemansia spiralis</name>
    <dbReference type="NCBI Taxonomy" id="417178"/>
    <lineage>
        <taxon>Eukaryota</taxon>
        <taxon>Fungi</taxon>
        <taxon>Fungi incertae sedis</taxon>
        <taxon>Zoopagomycota</taxon>
        <taxon>Kickxellomycotina</taxon>
        <taxon>Kickxellomycetes</taxon>
        <taxon>Kickxellales</taxon>
        <taxon>Kickxellaceae</taxon>
        <taxon>Coemansia</taxon>
    </lineage>
</organism>
<dbReference type="InterPro" id="IPR023214">
    <property type="entry name" value="HAD_sf"/>
</dbReference>
<protein>
    <submittedName>
        <fullName evidence="1">DL-glycerol-3-phosphatase</fullName>
    </submittedName>
</protein>
<gene>
    <name evidence="1" type="primary">GPP1</name>
    <name evidence="1" type="ORF">IWW39_000569</name>
</gene>
<dbReference type="InterPro" id="IPR036412">
    <property type="entry name" value="HAD-like_sf"/>
</dbReference>
<dbReference type="GO" id="GO:0050308">
    <property type="term" value="F:sugar-phosphatase activity"/>
    <property type="evidence" value="ECO:0007669"/>
    <property type="project" value="TreeGrafter"/>
</dbReference>
<evidence type="ECO:0000313" key="2">
    <source>
        <dbReference type="Proteomes" id="UP001151516"/>
    </source>
</evidence>
<dbReference type="InterPro" id="IPR041492">
    <property type="entry name" value="HAD_2"/>
</dbReference>
<accession>A0A9W8GNC0</accession>
<dbReference type="AlphaFoldDB" id="A0A9W8GNC0"/>
<proteinExistence type="predicted"/>
<dbReference type="InterPro" id="IPR051806">
    <property type="entry name" value="HAD-like_SPP"/>
</dbReference>
<dbReference type="Gene3D" id="3.40.50.1000">
    <property type="entry name" value="HAD superfamily/HAD-like"/>
    <property type="match status" value="1"/>
</dbReference>
<dbReference type="OrthoDB" id="40579at2759"/>
<dbReference type="PANTHER" id="PTHR43481:SF4">
    <property type="entry name" value="GLYCEROL-1-PHOSPHATE PHOSPHOHYDROLASE 1-RELATED"/>
    <property type="match status" value="1"/>
</dbReference>